<evidence type="ECO:0000313" key="8">
    <source>
        <dbReference type="EMBL" id="KMQ86738.1"/>
    </source>
</evidence>
<keyword evidence="5" id="KW-0325">Glycoprotein</keyword>
<dbReference type="AlphaFoldDB" id="A0A0J7K8H4"/>
<evidence type="ECO:0000256" key="2">
    <source>
        <dbReference type="ARBA" id="ARBA00006557"/>
    </source>
</evidence>
<sequence length="111" mass="12651">MPVSGRTLNVTTEIYQIADGELLKTFFVSPAGNLCFHGKCSYYCDTAHAVCGSPDTLEGSFAAFLPDKAFAARKAWRHPWRRSYHKRKKAQWEDGEAPSISFFEEFCFKKF</sequence>
<dbReference type="GO" id="GO:0004674">
    <property type="term" value="F:protein serine/threonine kinase activity"/>
    <property type="evidence" value="ECO:0007669"/>
    <property type="project" value="TreeGrafter"/>
</dbReference>
<organism evidence="8 9">
    <name type="scientific">Lasius niger</name>
    <name type="common">Black garden ant</name>
    <dbReference type="NCBI Taxonomy" id="67767"/>
    <lineage>
        <taxon>Eukaryota</taxon>
        <taxon>Metazoa</taxon>
        <taxon>Ecdysozoa</taxon>
        <taxon>Arthropoda</taxon>
        <taxon>Hexapoda</taxon>
        <taxon>Insecta</taxon>
        <taxon>Pterygota</taxon>
        <taxon>Neoptera</taxon>
        <taxon>Endopterygota</taxon>
        <taxon>Hymenoptera</taxon>
        <taxon>Apocrita</taxon>
        <taxon>Aculeata</taxon>
        <taxon>Formicoidea</taxon>
        <taxon>Formicidae</taxon>
        <taxon>Formicinae</taxon>
        <taxon>Lasius</taxon>
        <taxon>Lasius</taxon>
    </lineage>
</organism>
<feature type="binding site" evidence="6">
    <location>
        <begin position="62"/>
        <end position="65"/>
    </location>
    <ligand>
        <name>ATP</name>
        <dbReference type="ChEBI" id="CHEBI:30616"/>
    </ligand>
</feature>
<comment type="similarity">
    <text evidence="2">Belongs to the FAM20 family.</text>
</comment>
<dbReference type="OrthoDB" id="8583677at2759"/>
<evidence type="ECO:0000256" key="3">
    <source>
        <dbReference type="ARBA" id="ARBA00023034"/>
    </source>
</evidence>
<keyword evidence="6" id="KW-0547">Nucleotide-binding</keyword>
<dbReference type="PANTHER" id="PTHR12450:SF22">
    <property type="entry name" value="EXTRACELLULAR SERINE_THREONINE PROTEIN CG31145"/>
    <property type="match status" value="1"/>
</dbReference>
<feature type="domain" description="FAM20 C-terminal" evidence="7">
    <location>
        <begin position="26"/>
        <end position="95"/>
    </location>
</feature>
<evidence type="ECO:0000256" key="4">
    <source>
        <dbReference type="ARBA" id="ARBA00023157"/>
    </source>
</evidence>
<keyword evidence="9" id="KW-1185">Reference proteome</keyword>
<dbReference type="STRING" id="67767.A0A0J7K8H4"/>
<dbReference type="GO" id="GO:0005794">
    <property type="term" value="C:Golgi apparatus"/>
    <property type="evidence" value="ECO:0007669"/>
    <property type="project" value="UniProtKB-SubCell"/>
</dbReference>
<dbReference type="PANTHER" id="PTHR12450">
    <property type="entry name" value="DENTIN MATRIX PROTEIN 4 PROTEIN FAM20"/>
    <property type="match status" value="1"/>
</dbReference>
<name>A0A0J7K8H4_LASNI</name>
<keyword evidence="4" id="KW-1015">Disulfide bond</keyword>
<comment type="subcellular location">
    <subcellularLocation>
        <location evidence="1">Golgi apparatus</location>
    </subcellularLocation>
</comment>
<proteinExistence type="inferred from homology"/>
<dbReference type="GO" id="GO:0005524">
    <property type="term" value="F:ATP binding"/>
    <property type="evidence" value="ECO:0007669"/>
    <property type="project" value="UniProtKB-KW"/>
</dbReference>
<gene>
    <name evidence="8" type="ORF">RF55_14214</name>
</gene>
<dbReference type="Proteomes" id="UP000036403">
    <property type="component" value="Unassembled WGS sequence"/>
</dbReference>
<evidence type="ECO:0000256" key="1">
    <source>
        <dbReference type="ARBA" id="ARBA00004555"/>
    </source>
</evidence>
<evidence type="ECO:0000256" key="5">
    <source>
        <dbReference type="ARBA" id="ARBA00023180"/>
    </source>
</evidence>
<dbReference type="InterPro" id="IPR024869">
    <property type="entry name" value="FAM20"/>
</dbReference>
<evidence type="ECO:0000259" key="7">
    <source>
        <dbReference type="Pfam" id="PF06702"/>
    </source>
</evidence>
<reference evidence="8 9" key="1">
    <citation type="submission" date="2015-04" db="EMBL/GenBank/DDBJ databases">
        <title>Lasius niger genome sequencing.</title>
        <authorList>
            <person name="Konorov E.A."/>
            <person name="Nikitin M.A."/>
            <person name="Kirill M.V."/>
            <person name="Chang P."/>
        </authorList>
    </citation>
    <scope>NUCLEOTIDE SEQUENCE [LARGE SCALE GENOMIC DNA]</scope>
    <source>
        <tissue evidence="8">Whole</tissue>
    </source>
</reference>
<comment type="caution">
    <text evidence="8">The sequence shown here is derived from an EMBL/GenBank/DDBJ whole genome shotgun (WGS) entry which is preliminary data.</text>
</comment>
<accession>A0A0J7K8H4</accession>
<keyword evidence="6" id="KW-0067">ATP-binding</keyword>
<evidence type="ECO:0000313" key="9">
    <source>
        <dbReference type="Proteomes" id="UP000036403"/>
    </source>
</evidence>
<protein>
    <submittedName>
        <fullName evidence="8">Dentin matrix protein 4</fullName>
    </submittedName>
</protein>
<keyword evidence="3" id="KW-0333">Golgi apparatus</keyword>
<dbReference type="Pfam" id="PF06702">
    <property type="entry name" value="Fam20C"/>
    <property type="match status" value="1"/>
</dbReference>
<dbReference type="PaxDb" id="67767-A0A0J7K8H4"/>
<dbReference type="EMBL" id="LBMM01011616">
    <property type="protein sequence ID" value="KMQ86738.1"/>
    <property type="molecule type" value="Genomic_DNA"/>
</dbReference>
<dbReference type="InterPro" id="IPR009581">
    <property type="entry name" value="FAM20_C"/>
</dbReference>
<evidence type="ECO:0000256" key="6">
    <source>
        <dbReference type="PIRSR" id="PIRSR624869-2"/>
    </source>
</evidence>